<dbReference type="PANTHER" id="PTHR43166">
    <property type="entry name" value="AMINO ACID IMPORT ATP-BINDING PROTEIN"/>
    <property type="match status" value="1"/>
</dbReference>
<dbReference type="Pfam" id="PF00005">
    <property type="entry name" value="ABC_tran"/>
    <property type="match status" value="1"/>
</dbReference>
<dbReference type="GO" id="GO:0006865">
    <property type="term" value="P:amino acid transport"/>
    <property type="evidence" value="ECO:0007669"/>
    <property type="project" value="UniProtKB-KW"/>
</dbReference>
<evidence type="ECO:0000256" key="5">
    <source>
        <dbReference type="ARBA" id="ARBA00022448"/>
    </source>
</evidence>
<evidence type="ECO:0000256" key="2">
    <source>
        <dbReference type="ARBA" id="ARBA00004417"/>
    </source>
</evidence>
<dbReference type="PANTHER" id="PTHR43166:SF30">
    <property type="entry name" value="METHIONINE IMPORT ATP-BINDING PROTEIN METN"/>
    <property type="match status" value="1"/>
</dbReference>
<dbReference type="Proteomes" id="UP000245138">
    <property type="component" value="Unassembled WGS sequence"/>
</dbReference>
<evidence type="ECO:0000256" key="3">
    <source>
        <dbReference type="ARBA" id="ARBA00005417"/>
    </source>
</evidence>
<dbReference type="Gene3D" id="3.40.50.300">
    <property type="entry name" value="P-loop containing nucleotide triphosphate hydrolases"/>
    <property type="match status" value="1"/>
</dbReference>
<evidence type="ECO:0000259" key="12">
    <source>
        <dbReference type="PROSITE" id="PS50893"/>
    </source>
</evidence>
<organism evidence="13 14">
    <name type="scientific">Brenneria roseae subsp. americana</name>
    <dbReference type="NCBI Taxonomy" id="1508507"/>
    <lineage>
        <taxon>Bacteria</taxon>
        <taxon>Pseudomonadati</taxon>
        <taxon>Pseudomonadota</taxon>
        <taxon>Gammaproteobacteria</taxon>
        <taxon>Enterobacterales</taxon>
        <taxon>Pectobacteriaceae</taxon>
        <taxon>Brenneria</taxon>
    </lineage>
</organism>
<evidence type="ECO:0000256" key="4">
    <source>
        <dbReference type="ARBA" id="ARBA00020019"/>
    </source>
</evidence>
<comment type="caution">
    <text evidence="13">The sequence shown here is derived from an EMBL/GenBank/DDBJ whole genome shotgun (WGS) entry which is preliminary data.</text>
</comment>
<dbReference type="InterPro" id="IPR003593">
    <property type="entry name" value="AAA+_ATPase"/>
</dbReference>
<gene>
    <name evidence="13" type="ORF">B4923_05810</name>
</gene>
<proteinExistence type="inferred from homology"/>
<keyword evidence="7" id="KW-0547">Nucleotide-binding</keyword>
<dbReference type="CDD" id="cd03258">
    <property type="entry name" value="ABC_MetN_methionine_transporter"/>
    <property type="match status" value="1"/>
</dbReference>
<dbReference type="AlphaFoldDB" id="A0A2U1TYC3"/>
<dbReference type="FunFam" id="3.40.50.300:FF:000056">
    <property type="entry name" value="Cell division ATP-binding protein FtsE"/>
    <property type="match status" value="1"/>
</dbReference>
<dbReference type="PROSITE" id="PS00211">
    <property type="entry name" value="ABC_TRANSPORTER_1"/>
    <property type="match status" value="1"/>
</dbReference>
<dbReference type="InterPro" id="IPR003439">
    <property type="entry name" value="ABC_transporter-like_ATP-bd"/>
</dbReference>
<accession>A0A2U1TYC3</accession>
<evidence type="ECO:0000256" key="8">
    <source>
        <dbReference type="ARBA" id="ARBA00022840"/>
    </source>
</evidence>
<evidence type="ECO:0000313" key="13">
    <source>
        <dbReference type="EMBL" id="PWC14406.1"/>
    </source>
</evidence>
<keyword evidence="10" id="KW-0029">Amino-acid transport</keyword>
<dbReference type="RefSeq" id="WP_109053404.1">
    <property type="nucleotide sequence ID" value="NZ_QDKJ01000003.1"/>
</dbReference>
<dbReference type="SMART" id="SM00382">
    <property type="entry name" value="AAA"/>
    <property type="match status" value="1"/>
</dbReference>
<reference evidence="13 14" key="1">
    <citation type="submission" date="2018-04" db="EMBL/GenBank/DDBJ databases">
        <title>Brenneria corticis sp.nov.</title>
        <authorList>
            <person name="Li Y."/>
        </authorList>
    </citation>
    <scope>NUCLEOTIDE SEQUENCE [LARGE SCALE GENOMIC DNA]</scope>
    <source>
        <strain evidence="13 14">LMG 27715</strain>
    </source>
</reference>
<comment type="function">
    <text evidence="1">Part of the ABC transporter FtsEX involved in cellular division. Important for assembly or stability of the septal ring.</text>
</comment>
<dbReference type="PROSITE" id="PS50893">
    <property type="entry name" value="ABC_TRANSPORTER_2"/>
    <property type="match status" value="1"/>
</dbReference>
<sequence length="263" mass="28938">MIAIERLGKRYPDNPRPALENVSLTIPDGSVYGILGRSGAGKSTLIRCLNLLERPTSGRILMDGRDITTLTRQELRRHRQRTGMIFQHFNLLHARNVQDNVAVPLEIAGLNKRERAIRVAELLELVGLSDKARAFPSQLSGGQKQRVGIARALAVRPDYLLCDEATSALDPETTESVLALLGDINRQLGLTIVLITHELAVVKEICDNAALLEQGQVVESGPLSRLLADPASRLRKALLPDYDAEAAFLRRHGIEDVHLCKVA</sequence>
<name>A0A2U1TYC3_9GAMM</name>
<dbReference type="GO" id="GO:0016887">
    <property type="term" value="F:ATP hydrolysis activity"/>
    <property type="evidence" value="ECO:0007669"/>
    <property type="project" value="InterPro"/>
</dbReference>
<keyword evidence="11" id="KW-0472">Membrane</keyword>
<dbReference type="InterPro" id="IPR041701">
    <property type="entry name" value="MetN_ABC"/>
</dbReference>
<dbReference type="SUPFAM" id="SSF52540">
    <property type="entry name" value="P-loop containing nucleoside triphosphate hydrolases"/>
    <property type="match status" value="1"/>
</dbReference>
<keyword evidence="6" id="KW-1003">Cell membrane</keyword>
<evidence type="ECO:0000256" key="1">
    <source>
        <dbReference type="ARBA" id="ARBA00002579"/>
    </source>
</evidence>
<protein>
    <recommendedName>
        <fullName evidence="4">Cell division ATP-binding protein FtsE</fullName>
    </recommendedName>
</protein>
<comment type="subcellular location">
    <subcellularLocation>
        <location evidence="2">Cell inner membrane</location>
        <topology evidence="2">Peripheral membrane protein</topology>
    </subcellularLocation>
</comment>
<keyword evidence="8" id="KW-0067">ATP-binding</keyword>
<dbReference type="GO" id="GO:0005524">
    <property type="term" value="F:ATP binding"/>
    <property type="evidence" value="ECO:0007669"/>
    <property type="project" value="UniProtKB-KW"/>
</dbReference>
<dbReference type="OrthoDB" id="9802264at2"/>
<keyword evidence="9" id="KW-1278">Translocase</keyword>
<evidence type="ECO:0000313" key="14">
    <source>
        <dbReference type="Proteomes" id="UP000245138"/>
    </source>
</evidence>
<feature type="domain" description="ABC transporter" evidence="12">
    <location>
        <begin position="2"/>
        <end position="239"/>
    </location>
</feature>
<evidence type="ECO:0000256" key="6">
    <source>
        <dbReference type="ARBA" id="ARBA00022475"/>
    </source>
</evidence>
<keyword evidence="14" id="KW-1185">Reference proteome</keyword>
<keyword evidence="5" id="KW-0813">Transport</keyword>
<evidence type="ECO:0000256" key="11">
    <source>
        <dbReference type="ARBA" id="ARBA00023136"/>
    </source>
</evidence>
<evidence type="ECO:0000256" key="9">
    <source>
        <dbReference type="ARBA" id="ARBA00022967"/>
    </source>
</evidence>
<comment type="similarity">
    <text evidence="3">Belongs to the ABC transporter superfamily.</text>
</comment>
<dbReference type="EMBL" id="QDKJ01000003">
    <property type="protein sequence ID" value="PWC14406.1"/>
    <property type="molecule type" value="Genomic_DNA"/>
</dbReference>
<evidence type="ECO:0000256" key="10">
    <source>
        <dbReference type="ARBA" id="ARBA00022970"/>
    </source>
</evidence>
<dbReference type="GO" id="GO:0005886">
    <property type="term" value="C:plasma membrane"/>
    <property type="evidence" value="ECO:0007669"/>
    <property type="project" value="UniProtKB-SubCell"/>
</dbReference>
<dbReference type="InterPro" id="IPR027417">
    <property type="entry name" value="P-loop_NTPase"/>
</dbReference>
<evidence type="ECO:0000256" key="7">
    <source>
        <dbReference type="ARBA" id="ARBA00022741"/>
    </source>
</evidence>
<dbReference type="InterPro" id="IPR050086">
    <property type="entry name" value="MetN_ABC_transporter-like"/>
</dbReference>
<dbReference type="InterPro" id="IPR017871">
    <property type="entry name" value="ABC_transporter-like_CS"/>
</dbReference>